<evidence type="ECO:0000313" key="2">
    <source>
        <dbReference type="EMBL" id="KAG2225934.1"/>
    </source>
</evidence>
<evidence type="ECO:0000313" key="3">
    <source>
        <dbReference type="Proteomes" id="UP000646827"/>
    </source>
</evidence>
<feature type="compositionally biased region" description="Acidic residues" evidence="1">
    <location>
        <begin position="271"/>
        <end position="281"/>
    </location>
</feature>
<feature type="region of interest" description="Disordered" evidence="1">
    <location>
        <begin position="49"/>
        <end position="84"/>
    </location>
</feature>
<dbReference type="OrthoDB" id="10597539at2759"/>
<sequence>MTQQPSIRKKRKLPKRDVSDLKEFSPDINVPIPGSETWISPTAIDSPNDFFPTRSNNKNNHITVGTPTKSRSRHYSKPLSRPSENFSERLQRAFNDINNSIDSGGNCETLLDDDFMNRHSIVPIYERQNDTSSPDFLIPDENSLPEQTHEQQHHDQLQRYNILNTMTKNNNYEPKYNVIPKQVKDDAHQGDVNNKNMKKNEHFRADTSNICLPDEKKLMDTKVQVMIKQLTEENEDFLLTRPPGPLPQQQQLQELLFSRTPSSSSVYIPSYDDDDDDDDLIDSAEEHRSKEQDLENSTSLLSSLPSPQQIIQIPVSERIQTKLNKRKRQPKSSSAILGHLRKKGLLEWTN</sequence>
<accession>A0A8H7SAT1</accession>
<feature type="region of interest" description="Disordered" evidence="1">
    <location>
        <begin position="258"/>
        <end position="281"/>
    </location>
</feature>
<feature type="region of interest" description="Disordered" evidence="1">
    <location>
        <begin position="286"/>
        <end position="305"/>
    </location>
</feature>
<gene>
    <name evidence="2" type="ORF">INT45_006630</name>
</gene>
<feature type="region of interest" description="Disordered" evidence="1">
    <location>
        <begin position="1"/>
        <end position="32"/>
    </location>
</feature>
<keyword evidence="3" id="KW-1185">Reference proteome</keyword>
<protein>
    <submittedName>
        <fullName evidence="2">Uncharacterized protein</fullName>
    </submittedName>
</protein>
<feature type="compositionally biased region" description="Low complexity" evidence="1">
    <location>
        <begin position="258"/>
        <end position="270"/>
    </location>
</feature>
<feature type="compositionally biased region" description="Basic and acidic residues" evidence="1">
    <location>
        <begin position="15"/>
        <end position="25"/>
    </location>
</feature>
<proteinExistence type="predicted"/>
<comment type="caution">
    <text evidence="2">The sequence shown here is derived from an EMBL/GenBank/DDBJ whole genome shotgun (WGS) entry which is preliminary data.</text>
</comment>
<organism evidence="2 3">
    <name type="scientific">Circinella minor</name>
    <dbReference type="NCBI Taxonomy" id="1195481"/>
    <lineage>
        <taxon>Eukaryota</taxon>
        <taxon>Fungi</taxon>
        <taxon>Fungi incertae sedis</taxon>
        <taxon>Mucoromycota</taxon>
        <taxon>Mucoromycotina</taxon>
        <taxon>Mucoromycetes</taxon>
        <taxon>Mucorales</taxon>
        <taxon>Lichtheimiaceae</taxon>
        <taxon>Circinella</taxon>
    </lineage>
</organism>
<evidence type="ECO:0000256" key="1">
    <source>
        <dbReference type="SAM" id="MobiDB-lite"/>
    </source>
</evidence>
<name>A0A8H7SAT1_9FUNG</name>
<dbReference type="EMBL" id="JAEPRB010000022">
    <property type="protein sequence ID" value="KAG2225934.1"/>
    <property type="molecule type" value="Genomic_DNA"/>
</dbReference>
<reference evidence="2 3" key="1">
    <citation type="submission" date="2020-12" db="EMBL/GenBank/DDBJ databases">
        <title>Metabolic potential, ecology and presence of endohyphal bacteria is reflected in genomic diversity of Mucoromycotina.</title>
        <authorList>
            <person name="Muszewska A."/>
            <person name="Okrasinska A."/>
            <person name="Steczkiewicz K."/>
            <person name="Drgas O."/>
            <person name="Orlowska M."/>
            <person name="Perlinska-Lenart U."/>
            <person name="Aleksandrzak-Piekarczyk T."/>
            <person name="Szatraj K."/>
            <person name="Zielenkiewicz U."/>
            <person name="Pilsyk S."/>
            <person name="Malc E."/>
            <person name="Mieczkowski P."/>
            <person name="Kruszewska J.S."/>
            <person name="Biernat P."/>
            <person name="Pawlowska J."/>
        </authorList>
    </citation>
    <scope>NUCLEOTIDE SEQUENCE [LARGE SCALE GENOMIC DNA]</scope>
    <source>
        <strain evidence="2 3">CBS 142.35</strain>
    </source>
</reference>
<dbReference type="Proteomes" id="UP000646827">
    <property type="component" value="Unassembled WGS sequence"/>
</dbReference>
<dbReference type="AlphaFoldDB" id="A0A8H7SAT1"/>
<feature type="compositionally biased region" description="Polar residues" evidence="1">
    <location>
        <begin position="53"/>
        <end position="69"/>
    </location>
</feature>